<proteinExistence type="inferred from homology"/>
<dbReference type="CDD" id="cd03450">
    <property type="entry name" value="NodN"/>
    <property type="match status" value="1"/>
</dbReference>
<dbReference type="Proteomes" id="UP000660680">
    <property type="component" value="Unassembled WGS sequence"/>
</dbReference>
<dbReference type="InterPro" id="IPR029069">
    <property type="entry name" value="HotDog_dom_sf"/>
</dbReference>
<dbReference type="SUPFAM" id="SSF54637">
    <property type="entry name" value="Thioesterase/thiol ester dehydrase-isomerase"/>
    <property type="match status" value="1"/>
</dbReference>
<dbReference type="EMBL" id="BMRB01000001">
    <property type="protein sequence ID" value="GGS24394.1"/>
    <property type="molecule type" value="Genomic_DNA"/>
</dbReference>
<comment type="similarity">
    <text evidence="1">Belongs to the enoyl-CoA hydratase/isomerase family.</text>
</comment>
<feature type="domain" description="MaoC-like" evidence="2">
    <location>
        <begin position="10"/>
        <end position="127"/>
    </location>
</feature>
<evidence type="ECO:0000256" key="1">
    <source>
        <dbReference type="ARBA" id="ARBA00005254"/>
    </source>
</evidence>
<dbReference type="Pfam" id="PF01575">
    <property type="entry name" value="MaoC_dehydratas"/>
    <property type="match status" value="1"/>
</dbReference>
<dbReference type="InterPro" id="IPR002539">
    <property type="entry name" value="MaoC-like_dom"/>
</dbReference>
<evidence type="ECO:0000313" key="3">
    <source>
        <dbReference type="EMBL" id="GGS24394.1"/>
    </source>
</evidence>
<evidence type="ECO:0000313" key="4">
    <source>
        <dbReference type="Proteomes" id="UP000660680"/>
    </source>
</evidence>
<reference evidence="3" key="1">
    <citation type="journal article" date="2014" name="Int. J. Syst. Evol. Microbiol.">
        <title>Complete genome sequence of Corynebacterium casei LMG S-19264T (=DSM 44701T), isolated from a smear-ripened cheese.</title>
        <authorList>
            <consortium name="US DOE Joint Genome Institute (JGI-PGF)"/>
            <person name="Walter F."/>
            <person name="Albersmeier A."/>
            <person name="Kalinowski J."/>
            <person name="Ruckert C."/>
        </authorList>
    </citation>
    <scope>NUCLEOTIDE SEQUENCE</scope>
    <source>
        <strain evidence="3">JCM 3276</strain>
    </source>
</reference>
<sequence>MSIPLSELESHAGRELGVSDWYPLTQEVVDQFAEATRDFQWIHVDPVRAADGPFGGPIAHGMLTLSMLPAMVTDTFAVDGADLIINKGFDKVRLGKPVPVGSRVRGAVRLTGVRPRPKGYTEVTLGVSVEVESAEGAALTAEMIFLYHAEAA</sequence>
<protein>
    <submittedName>
        <fullName evidence="3">Enoyl-CoA hydratase 1</fullName>
    </submittedName>
</protein>
<keyword evidence="4" id="KW-1185">Reference proteome</keyword>
<dbReference type="AlphaFoldDB" id="A0A918G860"/>
<dbReference type="RefSeq" id="WP_189209654.1">
    <property type="nucleotide sequence ID" value="NZ_BMRB01000001.1"/>
</dbReference>
<dbReference type="PANTHER" id="PTHR42993">
    <property type="entry name" value="MAOC-LIKE DEHYDRATASE DOMAIN-CONTAINING PROTEIN"/>
    <property type="match status" value="1"/>
</dbReference>
<name>A0A918G860_9PSEU</name>
<gene>
    <name evidence="3" type="ORF">GCM10010171_16940</name>
</gene>
<evidence type="ECO:0000259" key="2">
    <source>
        <dbReference type="Pfam" id="PF01575"/>
    </source>
</evidence>
<dbReference type="Gene3D" id="3.10.129.10">
    <property type="entry name" value="Hotdog Thioesterase"/>
    <property type="match status" value="1"/>
</dbReference>
<dbReference type="InterPro" id="IPR039375">
    <property type="entry name" value="NodN-like"/>
</dbReference>
<comment type="caution">
    <text evidence="3">The sequence shown here is derived from an EMBL/GenBank/DDBJ whole genome shotgun (WGS) entry which is preliminary data.</text>
</comment>
<accession>A0A918G860</accession>
<dbReference type="PANTHER" id="PTHR42993:SF1">
    <property type="entry name" value="MAOC-LIKE DEHYDRATASE DOMAIN-CONTAINING PROTEIN"/>
    <property type="match status" value="1"/>
</dbReference>
<organism evidence="3 4">
    <name type="scientific">Actinokineospora fastidiosa</name>
    <dbReference type="NCBI Taxonomy" id="1816"/>
    <lineage>
        <taxon>Bacteria</taxon>
        <taxon>Bacillati</taxon>
        <taxon>Actinomycetota</taxon>
        <taxon>Actinomycetes</taxon>
        <taxon>Pseudonocardiales</taxon>
        <taxon>Pseudonocardiaceae</taxon>
        <taxon>Actinokineospora</taxon>
    </lineage>
</organism>
<reference evidence="3" key="2">
    <citation type="submission" date="2020-09" db="EMBL/GenBank/DDBJ databases">
        <authorList>
            <person name="Sun Q."/>
            <person name="Ohkuma M."/>
        </authorList>
    </citation>
    <scope>NUCLEOTIDE SEQUENCE</scope>
    <source>
        <strain evidence="3">JCM 3276</strain>
    </source>
</reference>